<comment type="caution">
    <text evidence="2">The sequence shown here is derived from an EMBL/GenBank/DDBJ whole genome shotgun (WGS) entry which is preliminary data.</text>
</comment>
<name>A0A8T2TFL1_CERRI</name>
<comment type="similarity">
    <text evidence="1">Belongs to the FPF1 family.</text>
</comment>
<accession>A0A8T2TFL1</accession>
<organism evidence="2 3">
    <name type="scientific">Ceratopteris richardii</name>
    <name type="common">Triangle waterfern</name>
    <dbReference type="NCBI Taxonomy" id="49495"/>
    <lineage>
        <taxon>Eukaryota</taxon>
        <taxon>Viridiplantae</taxon>
        <taxon>Streptophyta</taxon>
        <taxon>Embryophyta</taxon>
        <taxon>Tracheophyta</taxon>
        <taxon>Polypodiopsida</taxon>
        <taxon>Polypodiidae</taxon>
        <taxon>Polypodiales</taxon>
        <taxon>Pteridineae</taxon>
        <taxon>Pteridaceae</taxon>
        <taxon>Parkerioideae</taxon>
        <taxon>Ceratopteris</taxon>
    </lineage>
</organism>
<dbReference type="Proteomes" id="UP000825935">
    <property type="component" value="Chromosome 13"/>
</dbReference>
<dbReference type="PANTHER" id="PTHR33433">
    <property type="entry name" value="FLOWERING-PROMOTING FACTOR 1-LIKE PROTEIN 1"/>
    <property type="match status" value="1"/>
</dbReference>
<evidence type="ECO:0000256" key="1">
    <source>
        <dbReference type="ARBA" id="ARBA00008013"/>
    </source>
</evidence>
<sequence>MGGVWHFGSDGVAKFVRDNVHVHGAQRIQQKQERAVLIYRPTDQPIRSYHDLIPKLVAHGWQRVPPNIEQTGGIQFYRCTTTSRHLITLPADFCSFGFLHMVDIFMKNHQYFALQNEL</sequence>
<dbReference type="InterPro" id="IPR039274">
    <property type="entry name" value="FPF1"/>
</dbReference>
<dbReference type="EMBL" id="CM035418">
    <property type="protein sequence ID" value="KAH7422067.1"/>
    <property type="molecule type" value="Genomic_DNA"/>
</dbReference>
<evidence type="ECO:0000313" key="2">
    <source>
        <dbReference type="EMBL" id="KAH7422067.1"/>
    </source>
</evidence>
<keyword evidence="3" id="KW-1185">Reference proteome</keyword>
<reference evidence="2" key="1">
    <citation type="submission" date="2021-08" db="EMBL/GenBank/DDBJ databases">
        <title>WGS assembly of Ceratopteris richardii.</title>
        <authorList>
            <person name="Marchant D.B."/>
            <person name="Chen G."/>
            <person name="Jenkins J."/>
            <person name="Shu S."/>
            <person name="Leebens-Mack J."/>
            <person name="Grimwood J."/>
            <person name="Schmutz J."/>
            <person name="Soltis P."/>
            <person name="Soltis D."/>
            <person name="Chen Z.-H."/>
        </authorList>
    </citation>
    <scope>NUCLEOTIDE SEQUENCE</scope>
    <source>
        <strain evidence="2">Whitten #5841</strain>
        <tissue evidence="2">Leaf</tissue>
    </source>
</reference>
<evidence type="ECO:0000313" key="3">
    <source>
        <dbReference type="Proteomes" id="UP000825935"/>
    </source>
</evidence>
<dbReference type="AlphaFoldDB" id="A0A8T2TFL1"/>
<protein>
    <submittedName>
        <fullName evidence="2">Uncharacterized protein</fullName>
    </submittedName>
</protein>
<gene>
    <name evidence="2" type="ORF">KP509_13G088900</name>
</gene>
<proteinExistence type="inferred from homology"/>